<dbReference type="Gene3D" id="1.10.390.10">
    <property type="entry name" value="Neutral Protease Domain 2"/>
    <property type="match status" value="1"/>
</dbReference>
<dbReference type="EC" id="3.4.11.-" evidence="10"/>
<evidence type="ECO:0000256" key="6">
    <source>
        <dbReference type="ARBA" id="ARBA00023049"/>
    </source>
</evidence>
<evidence type="ECO:0000256" key="9">
    <source>
        <dbReference type="PIRSR" id="PIRSR634016-4"/>
    </source>
</evidence>
<dbReference type="PANTHER" id="PTHR11533:SF286">
    <property type="entry name" value="AMINOPEPTIDASE"/>
    <property type="match status" value="1"/>
</dbReference>
<feature type="domain" description="Peptidase M1 membrane alanine aminopeptidase" evidence="13">
    <location>
        <begin position="257"/>
        <end position="462"/>
    </location>
</feature>
<dbReference type="GO" id="GO:0008270">
    <property type="term" value="F:zinc ion binding"/>
    <property type="evidence" value="ECO:0007669"/>
    <property type="project" value="UniProtKB-UniRule"/>
</dbReference>
<keyword evidence="6 10" id="KW-0482">Metalloprotease</keyword>
<dbReference type="EMBL" id="GL379851">
    <property type="protein sequence ID" value="EGT55570.1"/>
    <property type="molecule type" value="Genomic_DNA"/>
</dbReference>
<dbReference type="Proteomes" id="UP000008068">
    <property type="component" value="Unassembled WGS sequence"/>
</dbReference>
<evidence type="ECO:0000256" key="5">
    <source>
        <dbReference type="ARBA" id="ARBA00022833"/>
    </source>
</evidence>
<dbReference type="GO" id="GO:0006508">
    <property type="term" value="P:proteolysis"/>
    <property type="evidence" value="ECO:0007669"/>
    <property type="project" value="UniProtKB-KW"/>
</dbReference>
<evidence type="ECO:0000256" key="11">
    <source>
        <dbReference type="SAM" id="Coils"/>
    </source>
</evidence>
<protein>
    <recommendedName>
        <fullName evidence="10">Aminopeptidase</fullName>
        <ecNumber evidence="10">3.4.11.-</ecNumber>
    </recommendedName>
</protein>
<dbReference type="GO" id="GO:0005737">
    <property type="term" value="C:cytoplasm"/>
    <property type="evidence" value="ECO:0007669"/>
    <property type="project" value="TreeGrafter"/>
</dbReference>
<feature type="chain" id="PRO_5003404743" description="Aminopeptidase" evidence="12">
    <location>
        <begin position="20"/>
        <end position="767"/>
    </location>
</feature>
<dbReference type="InterPro" id="IPR027268">
    <property type="entry name" value="Peptidase_M4/M1_CTD_sf"/>
</dbReference>
<dbReference type="GO" id="GO:0070006">
    <property type="term" value="F:metalloaminopeptidase activity"/>
    <property type="evidence" value="ECO:0007669"/>
    <property type="project" value="TreeGrafter"/>
</dbReference>
<dbReference type="CDD" id="cd09601">
    <property type="entry name" value="M1_APN-Q_like"/>
    <property type="match status" value="1"/>
</dbReference>
<dbReference type="AlphaFoldDB" id="G0N946"/>
<evidence type="ECO:0000259" key="14">
    <source>
        <dbReference type="Pfam" id="PF17900"/>
    </source>
</evidence>
<dbReference type="SUPFAM" id="SSF63737">
    <property type="entry name" value="Leukotriene A4 hydrolase N-terminal domain"/>
    <property type="match status" value="1"/>
</dbReference>
<dbReference type="eggNOG" id="KOG1046">
    <property type="taxonomic scope" value="Eukaryota"/>
</dbReference>
<organism evidence="16">
    <name type="scientific">Caenorhabditis brenneri</name>
    <name type="common">Nematode worm</name>
    <dbReference type="NCBI Taxonomy" id="135651"/>
    <lineage>
        <taxon>Eukaryota</taxon>
        <taxon>Metazoa</taxon>
        <taxon>Ecdysozoa</taxon>
        <taxon>Nematoda</taxon>
        <taxon>Chromadorea</taxon>
        <taxon>Rhabditida</taxon>
        <taxon>Rhabditina</taxon>
        <taxon>Rhabditomorpha</taxon>
        <taxon>Rhabditoidea</taxon>
        <taxon>Rhabditidae</taxon>
        <taxon>Peloderinae</taxon>
        <taxon>Caenorhabditis</taxon>
    </lineage>
</organism>
<dbReference type="InterPro" id="IPR034016">
    <property type="entry name" value="M1_APN-typ"/>
</dbReference>
<dbReference type="GO" id="GO:0016020">
    <property type="term" value="C:membrane"/>
    <property type="evidence" value="ECO:0007669"/>
    <property type="project" value="TreeGrafter"/>
</dbReference>
<evidence type="ECO:0000313" key="15">
    <source>
        <dbReference type="EMBL" id="EGT55570.1"/>
    </source>
</evidence>
<evidence type="ECO:0000256" key="4">
    <source>
        <dbReference type="ARBA" id="ARBA00022801"/>
    </source>
</evidence>
<accession>G0N946</accession>
<keyword evidence="12" id="KW-0732">Signal</keyword>
<feature type="signal peptide" evidence="12">
    <location>
        <begin position="1"/>
        <end position="19"/>
    </location>
</feature>
<name>G0N946_CAEBE</name>
<proteinExistence type="inferred from homology"/>
<dbReference type="STRING" id="135651.G0N946"/>
<dbReference type="HOGENOM" id="CLU_003705_4_6_1"/>
<evidence type="ECO:0000256" key="8">
    <source>
        <dbReference type="PIRSR" id="PIRSR634016-3"/>
    </source>
</evidence>
<dbReference type="Pfam" id="PF17900">
    <property type="entry name" value="Peptidase_M1_N"/>
    <property type="match status" value="1"/>
</dbReference>
<dbReference type="InterPro" id="IPR014782">
    <property type="entry name" value="Peptidase_M1_dom"/>
</dbReference>
<dbReference type="InterPro" id="IPR042097">
    <property type="entry name" value="Aminopeptidase_N-like_N_sf"/>
</dbReference>
<dbReference type="Gene3D" id="2.60.40.1910">
    <property type="match status" value="1"/>
</dbReference>
<dbReference type="GO" id="GO:0043171">
    <property type="term" value="P:peptide catabolic process"/>
    <property type="evidence" value="ECO:0007669"/>
    <property type="project" value="TreeGrafter"/>
</dbReference>
<dbReference type="OrthoDB" id="510539at2759"/>
<keyword evidence="5 8" id="KW-0862">Zinc</keyword>
<evidence type="ECO:0000256" key="2">
    <source>
        <dbReference type="ARBA" id="ARBA00022670"/>
    </source>
</evidence>
<keyword evidence="4 10" id="KW-0378">Hydrolase</keyword>
<dbReference type="PRINTS" id="PR00756">
    <property type="entry name" value="ALADIPTASE"/>
</dbReference>
<dbReference type="InParanoid" id="G0N946"/>
<dbReference type="InterPro" id="IPR001930">
    <property type="entry name" value="Peptidase_M1"/>
</dbReference>
<feature type="binding site" evidence="8">
    <location>
        <position position="324"/>
    </location>
    <ligand>
        <name>Zn(2+)</name>
        <dbReference type="ChEBI" id="CHEBI:29105"/>
        <note>catalytic</note>
    </ligand>
</feature>
<dbReference type="GO" id="GO:0005615">
    <property type="term" value="C:extracellular space"/>
    <property type="evidence" value="ECO:0007669"/>
    <property type="project" value="TreeGrafter"/>
</dbReference>
<dbReference type="Pfam" id="PF01433">
    <property type="entry name" value="Peptidase_M1"/>
    <property type="match status" value="1"/>
</dbReference>
<evidence type="ECO:0000259" key="13">
    <source>
        <dbReference type="Pfam" id="PF01433"/>
    </source>
</evidence>
<dbReference type="FunCoup" id="G0N946">
    <property type="interactions" value="5"/>
</dbReference>
<keyword evidence="10" id="KW-0031">Aminopeptidase</keyword>
<evidence type="ECO:0000313" key="16">
    <source>
        <dbReference type="Proteomes" id="UP000008068"/>
    </source>
</evidence>
<feature type="binding site" evidence="8">
    <location>
        <position position="320"/>
    </location>
    <ligand>
        <name>Zn(2+)</name>
        <dbReference type="ChEBI" id="CHEBI:29105"/>
        <note>catalytic</note>
    </ligand>
</feature>
<feature type="binding site" evidence="8">
    <location>
        <position position="343"/>
    </location>
    <ligand>
        <name>Zn(2+)</name>
        <dbReference type="ChEBI" id="CHEBI:29105"/>
        <note>catalytic</note>
    </ligand>
</feature>
<keyword evidence="11" id="KW-0175">Coiled coil</keyword>
<dbReference type="InterPro" id="IPR050344">
    <property type="entry name" value="Peptidase_M1_aminopeptidases"/>
</dbReference>
<keyword evidence="16" id="KW-1185">Reference proteome</keyword>
<comment type="cofactor">
    <cofactor evidence="8 10">
        <name>Zn(2+)</name>
        <dbReference type="ChEBI" id="CHEBI:29105"/>
    </cofactor>
    <text evidence="8 10">Binds 1 zinc ion per subunit.</text>
</comment>
<dbReference type="InterPro" id="IPR045357">
    <property type="entry name" value="Aminopeptidase_N-like_N"/>
</dbReference>
<dbReference type="GO" id="GO:0042277">
    <property type="term" value="F:peptide binding"/>
    <property type="evidence" value="ECO:0007669"/>
    <property type="project" value="TreeGrafter"/>
</dbReference>
<comment type="similarity">
    <text evidence="1 10">Belongs to the peptidase M1 family.</text>
</comment>
<dbReference type="SUPFAM" id="SSF55486">
    <property type="entry name" value="Metalloproteases ('zincins'), catalytic domain"/>
    <property type="match status" value="1"/>
</dbReference>
<evidence type="ECO:0000256" key="10">
    <source>
        <dbReference type="RuleBase" id="RU364040"/>
    </source>
</evidence>
<sequence length="767" mass="88829">MKLLLLTFLILTTWHFADCQIENESSNDTNFHLPTNVYPFKYNLFMTTFLPGYKWKADERNLTFEGFVNIDLEIREPTDKIISSSYYSKDEVKKVNRWDFTPEFQLLNLYLDEVIQPGTVTRISLGFKGKLRNDMKGYYTTDSRTVTGETMINAVTQLEAIEARLMIPCFDEPKFKATWEVTLSHPTGSSALSNQEVHASYFFEDFTVTQFKPTPKMSSYLLAIFVGDVLYKQTKTDRDIQIRVYADPVDYQVVDHAINVSRVTVEGFEKLLQAEYPMRKLDFLAARRFSYGAMENWGLIIHSRPAILGASDYVSEVVIHELAHQWFGNLVTMKSWGQVWLNEGFATYMTPFGHTLLNPKYDRDFVRTVTQTTSSKCFQSFQYYLDNQITAQKTDDRLPLNTQDKYEVSGLNYSKGSSFIRMLEKIIGTDHFLEAVRHYISQNSYSNTEDQDLYKALEPSYSKPADAPTLEKFAKCWTNQNGYPTVYVENFNGTVRLTQRMDINIHPSYTEYNECGYKWDIPIWYQEVGKTNIELVWFTKDREFLELNLQEPVIINANSNGYYDVVYSNSQYESIANSFINNSQLYSDSTKIRVLSDALKHGLKNQIPLQNAFIVADSLMNSDNFEILKHAKEVFSTVKYEMQLRNETVDLELIEKRVEELNERIVFKQCASSDEFSSCFAKTFVTEEQACSSMKVVETSNSSDRLIEWLKNEKSTGNREKILRMLACGDGKTFIKLNKKIKYKKSTLNFSELALIQVITGRLSRMI</sequence>
<evidence type="ECO:0000256" key="12">
    <source>
        <dbReference type="SAM" id="SignalP"/>
    </source>
</evidence>
<keyword evidence="2 10" id="KW-0645">Protease</keyword>
<feature type="domain" description="Aminopeptidase N-like N-terminal" evidence="14">
    <location>
        <begin position="41"/>
        <end position="221"/>
    </location>
</feature>
<keyword evidence="3 8" id="KW-0479">Metal-binding</keyword>
<dbReference type="PANTHER" id="PTHR11533">
    <property type="entry name" value="PROTEASE M1 ZINC METALLOPROTEASE"/>
    <property type="match status" value="1"/>
</dbReference>
<feature type="coiled-coil region" evidence="11">
    <location>
        <begin position="644"/>
        <end position="671"/>
    </location>
</feature>
<dbReference type="Gene3D" id="2.60.40.1730">
    <property type="entry name" value="tricorn interacting facor f3 domain"/>
    <property type="match status" value="1"/>
</dbReference>
<feature type="site" description="Transition state stabilizer" evidence="9">
    <location>
        <position position="413"/>
    </location>
</feature>
<feature type="active site" description="Proton acceptor" evidence="7">
    <location>
        <position position="321"/>
    </location>
</feature>
<reference evidence="16" key="1">
    <citation type="submission" date="2011-07" db="EMBL/GenBank/DDBJ databases">
        <authorList>
            <consortium name="Caenorhabditis brenneri Sequencing and Analysis Consortium"/>
            <person name="Wilson R.K."/>
        </authorList>
    </citation>
    <scope>NUCLEOTIDE SEQUENCE [LARGE SCALE GENOMIC DNA]</scope>
    <source>
        <strain evidence="16">PB2801</strain>
    </source>
</reference>
<evidence type="ECO:0000256" key="3">
    <source>
        <dbReference type="ARBA" id="ARBA00022723"/>
    </source>
</evidence>
<evidence type="ECO:0000256" key="1">
    <source>
        <dbReference type="ARBA" id="ARBA00010136"/>
    </source>
</evidence>
<evidence type="ECO:0000256" key="7">
    <source>
        <dbReference type="PIRSR" id="PIRSR634016-1"/>
    </source>
</evidence>
<gene>
    <name evidence="15" type="ORF">CAEBREN_15776</name>
</gene>